<reference evidence="2" key="1">
    <citation type="submission" date="2022-07" db="EMBL/GenBank/DDBJ databases">
        <title>Enhanced cultured diversity of the mouse gut microbiota enables custom-made synthetic communities.</title>
        <authorList>
            <person name="Afrizal A."/>
        </authorList>
    </citation>
    <scope>NUCLEOTIDE SEQUENCE</scope>
    <source>
        <strain evidence="2">DSM 29482</strain>
    </source>
</reference>
<proteinExistence type="predicted"/>
<gene>
    <name evidence="2" type="ORF">NSA23_01640</name>
</gene>
<feature type="transmembrane region" description="Helical" evidence="1">
    <location>
        <begin position="7"/>
        <end position="30"/>
    </location>
</feature>
<evidence type="ECO:0000313" key="3">
    <source>
        <dbReference type="Proteomes" id="UP001142078"/>
    </source>
</evidence>
<keyword evidence="1" id="KW-0472">Membrane</keyword>
<protein>
    <submittedName>
        <fullName evidence="2">Uncharacterized protein</fullName>
    </submittedName>
</protein>
<keyword evidence="1" id="KW-1133">Transmembrane helix</keyword>
<sequence length="354" mass="41175">MDNDKGSILILSIIIGAIMFLLSNFLLYAIHLDNQIVTSSVNNTQSYYLAEDKIYLCFDEGSTYYDELISILKHYLKYKGFSNPPNKNTIIIDKEDLNLEDTKRKVKTDTFIKDNILNGCIVAESDYKSIDKKVCGIFTVINPLYNMGEPIVSKNIDGEFEKEDIEEFINQIFNGFKLESFEDDIEIIDVDSFHRVDIYINDDKTENMRIDFFKYEDEIKPIEKKYLSKDEIFLILKNKKDSKSEVNIYGNEKKVINTFKGIIYVDGNLNLYNKVQFNGIIAINSGKLNVCSKIGKPNIKGMFIVNNYMEDEKLIEEKVNLEYRQEMVDRFGIYLPEYVKPKLYIVREGGMIKK</sequence>
<dbReference type="AlphaFoldDB" id="A0A9X2S3J7"/>
<evidence type="ECO:0000313" key="2">
    <source>
        <dbReference type="EMBL" id="MCR2042810.1"/>
    </source>
</evidence>
<dbReference type="Proteomes" id="UP001142078">
    <property type="component" value="Unassembled WGS sequence"/>
</dbReference>
<dbReference type="RefSeq" id="WP_042681645.1">
    <property type="nucleotide sequence ID" value="NZ_CABKTM010000043.1"/>
</dbReference>
<accession>A0A9X2S3J7</accession>
<dbReference type="EMBL" id="JANJZL010000001">
    <property type="protein sequence ID" value="MCR2042810.1"/>
    <property type="molecule type" value="Genomic_DNA"/>
</dbReference>
<evidence type="ECO:0000256" key="1">
    <source>
        <dbReference type="SAM" id="Phobius"/>
    </source>
</evidence>
<dbReference type="OrthoDB" id="1706969at2"/>
<organism evidence="2 3">
    <name type="scientific">Anaerosalibacter massiliensis</name>
    <dbReference type="NCBI Taxonomy" id="1347392"/>
    <lineage>
        <taxon>Bacteria</taxon>
        <taxon>Bacillati</taxon>
        <taxon>Bacillota</taxon>
        <taxon>Tissierellia</taxon>
        <taxon>Tissierellales</taxon>
        <taxon>Sporanaerobacteraceae</taxon>
        <taxon>Anaerosalibacter</taxon>
    </lineage>
</organism>
<comment type="caution">
    <text evidence="2">The sequence shown here is derived from an EMBL/GenBank/DDBJ whole genome shotgun (WGS) entry which is preliminary data.</text>
</comment>
<keyword evidence="3" id="KW-1185">Reference proteome</keyword>
<name>A0A9X2S3J7_9FIRM</name>
<keyword evidence="1" id="KW-0812">Transmembrane</keyword>